<sequence length="138" mass="14892">MAGVEQSLADAQKAQSTPSGGGEASSSQNLKAGSNPEGRTVTIDESQVEEVFPEVGDHTTDIDRSKLRPVKGRAPTPIPSEEEWNIMQKEIQQLATGGAGEQKQQYGGQQREKPQQEPAEQMPQTCLWATSKTSGQKQ</sequence>
<accession>A0A1V9XUX0</accession>
<comment type="caution">
    <text evidence="2">The sequence shown here is derived from an EMBL/GenBank/DDBJ whole genome shotgun (WGS) entry which is preliminary data.</text>
</comment>
<feature type="compositionally biased region" description="Basic and acidic residues" evidence="1">
    <location>
        <begin position="55"/>
        <end position="66"/>
    </location>
</feature>
<proteinExistence type="predicted"/>
<reference evidence="2 3" key="1">
    <citation type="journal article" date="2017" name="Gigascience">
        <title>Draft genome of the honey bee ectoparasitic mite, Tropilaelaps mercedesae, is shaped by the parasitic life history.</title>
        <authorList>
            <person name="Dong X."/>
            <person name="Armstrong S.D."/>
            <person name="Xia D."/>
            <person name="Makepeace B.L."/>
            <person name="Darby A.C."/>
            <person name="Kadowaki T."/>
        </authorList>
    </citation>
    <scope>NUCLEOTIDE SEQUENCE [LARGE SCALE GENOMIC DNA]</scope>
    <source>
        <strain evidence="2">Wuxi-XJTLU</strain>
    </source>
</reference>
<dbReference type="AlphaFoldDB" id="A0A1V9XUX0"/>
<gene>
    <name evidence="2" type="ORF">BIW11_07190</name>
</gene>
<dbReference type="Proteomes" id="UP000192247">
    <property type="component" value="Unassembled WGS sequence"/>
</dbReference>
<protein>
    <submittedName>
        <fullName evidence="2">Uncharacterized protein</fullName>
    </submittedName>
</protein>
<feature type="compositionally biased region" description="Polar residues" evidence="1">
    <location>
        <begin position="13"/>
        <end position="32"/>
    </location>
</feature>
<evidence type="ECO:0000313" key="2">
    <source>
        <dbReference type="EMBL" id="OQR77307.1"/>
    </source>
</evidence>
<feature type="compositionally biased region" description="Polar residues" evidence="1">
    <location>
        <begin position="122"/>
        <end position="138"/>
    </location>
</feature>
<dbReference type="EMBL" id="MNPL01003720">
    <property type="protein sequence ID" value="OQR77307.1"/>
    <property type="molecule type" value="Genomic_DNA"/>
</dbReference>
<dbReference type="OrthoDB" id="10404460at2759"/>
<name>A0A1V9XUX0_9ACAR</name>
<evidence type="ECO:0000256" key="1">
    <source>
        <dbReference type="SAM" id="MobiDB-lite"/>
    </source>
</evidence>
<feature type="region of interest" description="Disordered" evidence="1">
    <location>
        <begin position="1"/>
        <end position="82"/>
    </location>
</feature>
<organism evidence="2 3">
    <name type="scientific">Tropilaelaps mercedesae</name>
    <dbReference type="NCBI Taxonomy" id="418985"/>
    <lineage>
        <taxon>Eukaryota</taxon>
        <taxon>Metazoa</taxon>
        <taxon>Ecdysozoa</taxon>
        <taxon>Arthropoda</taxon>
        <taxon>Chelicerata</taxon>
        <taxon>Arachnida</taxon>
        <taxon>Acari</taxon>
        <taxon>Parasitiformes</taxon>
        <taxon>Mesostigmata</taxon>
        <taxon>Gamasina</taxon>
        <taxon>Dermanyssoidea</taxon>
        <taxon>Laelapidae</taxon>
        <taxon>Tropilaelaps</taxon>
    </lineage>
</organism>
<evidence type="ECO:0000313" key="3">
    <source>
        <dbReference type="Proteomes" id="UP000192247"/>
    </source>
</evidence>
<dbReference type="InParanoid" id="A0A1V9XUX0"/>
<feature type="region of interest" description="Disordered" evidence="1">
    <location>
        <begin position="94"/>
        <end position="138"/>
    </location>
</feature>
<keyword evidence="3" id="KW-1185">Reference proteome</keyword>